<dbReference type="GeneID" id="109129143"/>
<organism evidence="2 3">
    <name type="scientific">Camelina sativa</name>
    <name type="common">False flax</name>
    <name type="synonym">Myagrum sativum</name>
    <dbReference type="NCBI Taxonomy" id="90675"/>
    <lineage>
        <taxon>Eukaryota</taxon>
        <taxon>Viridiplantae</taxon>
        <taxon>Streptophyta</taxon>
        <taxon>Embryophyta</taxon>
        <taxon>Tracheophyta</taxon>
        <taxon>Spermatophyta</taxon>
        <taxon>Magnoliopsida</taxon>
        <taxon>eudicotyledons</taxon>
        <taxon>Gunneridae</taxon>
        <taxon>Pentapetalae</taxon>
        <taxon>rosids</taxon>
        <taxon>malvids</taxon>
        <taxon>Brassicales</taxon>
        <taxon>Brassicaceae</taxon>
        <taxon>Camelineae</taxon>
        <taxon>Camelina</taxon>
    </lineage>
</organism>
<protein>
    <submittedName>
        <fullName evidence="3">Uncharacterized protein LOC109129143</fullName>
    </submittedName>
</protein>
<dbReference type="PANTHER" id="PTHR11439:SF487">
    <property type="entry name" value="RNA-DIRECTED DNA POLYMERASE"/>
    <property type="match status" value="1"/>
</dbReference>
<keyword evidence="2" id="KW-1185">Reference proteome</keyword>
<gene>
    <name evidence="3" type="primary">LOC109129143</name>
</gene>
<accession>A0ABM1QZZ3</accession>
<feature type="domain" description="Reverse transcriptase Ty1/copia-type" evidence="1">
    <location>
        <begin position="1"/>
        <end position="139"/>
    </location>
</feature>
<dbReference type="Pfam" id="PF07727">
    <property type="entry name" value="RVT_2"/>
    <property type="match status" value="1"/>
</dbReference>
<reference evidence="3" key="2">
    <citation type="submission" date="2025-08" db="UniProtKB">
        <authorList>
            <consortium name="RefSeq"/>
        </authorList>
    </citation>
    <scope>IDENTIFICATION</scope>
    <source>
        <tissue evidence="3">Leaf</tissue>
    </source>
</reference>
<dbReference type="RefSeq" id="XP_019092331.1">
    <property type="nucleotide sequence ID" value="XM_019236786.1"/>
</dbReference>
<dbReference type="PANTHER" id="PTHR11439">
    <property type="entry name" value="GAG-POL-RELATED RETROTRANSPOSON"/>
    <property type="match status" value="1"/>
</dbReference>
<dbReference type="InterPro" id="IPR043502">
    <property type="entry name" value="DNA/RNA_pol_sf"/>
</dbReference>
<dbReference type="CDD" id="cd09272">
    <property type="entry name" value="RNase_HI_RT_Ty1"/>
    <property type="match status" value="1"/>
</dbReference>
<dbReference type="Proteomes" id="UP000694864">
    <property type="component" value="Chromosome 15"/>
</dbReference>
<name>A0ABM1QZZ3_CAMSA</name>
<evidence type="ECO:0000313" key="3">
    <source>
        <dbReference type="RefSeq" id="XP_019092331.1"/>
    </source>
</evidence>
<dbReference type="SUPFAM" id="SSF56672">
    <property type="entry name" value="DNA/RNA polymerases"/>
    <property type="match status" value="1"/>
</dbReference>
<proteinExistence type="predicted"/>
<evidence type="ECO:0000313" key="2">
    <source>
        <dbReference type="Proteomes" id="UP000694864"/>
    </source>
</evidence>
<evidence type="ECO:0000259" key="1">
    <source>
        <dbReference type="Pfam" id="PF07727"/>
    </source>
</evidence>
<sequence length="366" mass="41781">MKLPPGFKSADPNKVCRLRKSLYGLKQAPRCWFLKLSTALRELGFTQSYQDYSLFSLRRGTLILHVLVYVDDFVVAGNNLQAINEFKVQVNKRFHMKDLGKLKYFLGIEVSRVPDGFCLSQRKYALDILSETGLLGAKPSPRYRHLVGWFIYLTITRPDLSYAVHILFQFMKAPLVDHWEAALCLVRYLKGSPAQGIFLRSDSELHLSAYCDSDYNGCPLTYRSLSAYVVYLGDSPISWKTKKQKTVSSSSAEAEYRAMAYTLKEIKWLRALMRTLGVVHSHPIDLHCDSQAVIYITANLVFHERTKHIESDCHQVQDVVQAKLITTHHISTKDQLVAEILTKALPELTFARLMSTFGVRHYVPPT</sequence>
<dbReference type="InterPro" id="IPR013103">
    <property type="entry name" value="RVT_2"/>
</dbReference>
<reference evidence="2" key="1">
    <citation type="journal article" date="2014" name="Nat. Commun.">
        <title>The emerging biofuel crop Camelina sativa retains a highly undifferentiated hexaploid genome structure.</title>
        <authorList>
            <person name="Kagale S."/>
            <person name="Koh C."/>
            <person name="Nixon J."/>
            <person name="Bollina V."/>
            <person name="Clarke W.E."/>
            <person name="Tuteja R."/>
            <person name="Spillane C."/>
            <person name="Robinson S.J."/>
            <person name="Links M.G."/>
            <person name="Clarke C."/>
            <person name="Higgins E.E."/>
            <person name="Huebert T."/>
            <person name="Sharpe A.G."/>
            <person name="Parkin I.A."/>
        </authorList>
    </citation>
    <scope>NUCLEOTIDE SEQUENCE [LARGE SCALE GENOMIC DNA]</scope>
    <source>
        <strain evidence="2">cv. DH55</strain>
    </source>
</reference>